<gene>
    <name evidence="3" type="ORF">ISP20_19180</name>
</gene>
<sequence length="340" mass="36239">MVAQGSSGRRPQRLLWGVCIGLVTLVALGALAVQVSPWPSAMLIRLVFDHGGARANAALASQVPPGIHSESGVRYDPADLDALMDIHRPLSMHGKALPVIVWIHGGGFVAGSRGDVANYARMLAADGYAVVTVDYSLAPEHRYPLPVHQLNRALTFLADNAERLQLDMSRLVLGGDSAGAQLAAQLALIATSTEYAQAMAMSSGVSSAHLRGVVLFCGPLDGGSMTSSPSWFGRTVVWSYFGSTSPPPQHDTFSIVPRVTRHFPPTFISVGNGDPLAPQSMALAEALQGEGVPVDALFYPAPHRPKLGHEYQFDFALPEAREAFARTRAFLRERLAATGL</sequence>
<feature type="domain" description="Alpha/beta hydrolase fold-3" evidence="2">
    <location>
        <begin position="100"/>
        <end position="300"/>
    </location>
</feature>
<reference evidence="3 4" key="1">
    <citation type="submission" date="2020-10" db="EMBL/GenBank/DDBJ databases">
        <title>Phylogeny of dyella-like bacteria.</title>
        <authorList>
            <person name="Fu J."/>
        </authorList>
    </citation>
    <scope>NUCLEOTIDE SEQUENCE [LARGE SCALE GENOMIC DNA]</scope>
    <source>
        <strain evidence="3 4">THG-B117</strain>
    </source>
</reference>
<evidence type="ECO:0000259" key="2">
    <source>
        <dbReference type="Pfam" id="PF07859"/>
    </source>
</evidence>
<name>A0ABS2JWQ1_9GAMM</name>
<dbReference type="InterPro" id="IPR013094">
    <property type="entry name" value="AB_hydrolase_3"/>
</dbReference>
<organism evidence="3 4">
    <name type="scientific">Dyella kyungheensis</name>
    <dbReference type="NCBI Taxonomy" id="1242174"/>
    <lineage>
        <taxon>Bacteria</taxon>
        <taxon>Pseudomonadati</taxon>
        <taxon>Pseudomonadota</taxon>
        <taxon>Gammaproteobacteria</taxon>
        <taxon>Lysobacterales</taxon>
        <taxon>Rhodanobacteraceae</taxon>
        <taxon>Dyella</taxon>
    </lineage>
</organism>
<keyword evidence="1 3" id="KW-0378">Hydrolase</keyword>
<dbReference type="InterPro" id="IPR050300">
    <property type="entry name" value="GDXG_lipolytic_enzyme"/>
</dbReference>
<dbReference type="GO" id="GO:0016787">
    <property type="term" value="F:hydrolase activity"/>
    <property type="evidence" value="ECO:0007669"/>
    <property type="project" value="UniProtKB-KW"/>
</dbReference>
<protein>
    <submittedName>
        <fullName evidence="3">Alpha/beta hydrolase</fullName>
    </submittedName>
</protein>
<dbReference type="PANTHER" id="PTHR48081">
    <property type="entry name" value="AB HYDROLASE SUPERFAMILY PROTEIN C4A8.06C"/>
    <property type="match status" value="1"/>
</dbReference>
<evidence type="ECO:0000256" key="1">
    <source>
        <dbReference type="ARBA" id="ARBA00022801"/>
    </source>
</evidence>
<dbReference type="Gene3D" id="3.40.50.1820">
    <property type="entry name" value="alpha/beta hydrolase"/>
    <property type="match status" value="1"/>
</dbReference>
<accession>A0ABS2JWQ1</accession>
<evidence type="ECO:0000313" key="3">
    <source>
        <dbReference type="EMBL" id="MBM7123294.1"/>
    </source>
</evidence>
<dbReference type="SUPFAM" id="SSF53474">
    <property type="entry name" value="alpha/beta-Hydrolases"/>
    <property type="match status" value="1"/>
</dbReference>
<dbReference type="PANTHER" id="PTHR48081:SF6">
    <property type="entry name" value="PEPTIDASE S9 PROLYL OLIGOPEPTIDASE CATALYTIC DOMAIN-CONTAINING PROTEIN"/>
    <property type="match status" value="1"/>
</dbReference>
<dbReference type="InterPro" id="IPR029058">
    <property type="entry name" value="AB_hydrolase_fold"/>
</dbReference>
<dbReference type="RefSeq" id="WP_204637743.1">
    <property type="nucleotide sequence ID" value="NZ_JADIKC010000010.1"/>
</dbReference>
<proteinExistence type="predicted"/>
<comment type="caution">
    <text evidence="3">The sequence shown here is derived from an EMBL/GenBank/DDBJ whole genome shotgun (WGS) entry which is preliminary data.</text>
</comment>
<keyword evidence="4" id="KW-1185">Reference proteome</keyword>
<dbReference type="Pfam" id="PF07859">
    <property type="entry name" value="Abhydrolase_3"/>
    <property type="match status" value="1"/>
</dbReference>
<dbReference type="Proteomes" id="UP001430065">
    <property type="component" value="Unassembled WGS sequence"/>
</dbReference>
<dbReference type="EMBL" id="JADIKC010000010">
    <property type="protein sequence ID" value="MBM7123294.1"/>
    <property type="molecule type" value="Genomic_DNA"/>
</dbReference>
<evidence type="ECO:0000313" key="4">
    <source>
        <dbReference type="Proteomes" id="UP001430065"/>
    </source>
</evidence>